<evidence type="ECO:0000313" key="3">
    <source>
        <dbReference type="Proteomes" id="UP000198582"/>
    </source>
</evidence>
<keyword evidence="3" id="KW-1185">Reference proteome</keyword>
<dbReference type="Proteomes" id="UP000198582">
    <property type="component" value="Unassembled WGS sequence"/>
</dbReference>
<dbReference type="AlphaFoldDB" id="A0A1H8REB1"/>
<dbReference type="EMBL" id="FOEF01000001">
    <property type="protein sequence ID" value="SEO64363.1"/>
    <property type="molecule type" value="Genomic_DNA"/>
</dbReference>
<evidence type="ECO:0000313" key="2">
    <source>
        <dbReference type="EMBL" id="SEO64363.1"/>
    </source>
</evidence>
<reference evidence="2 3" key="1">
    <citation type="submission" date="2016-10" db="EMBL/GenBank/DDBJ databases">
        <authorList>
            <person name="de Groot N.N."/>
        </authorList>
    </citation>
    <scope>NUCLEOTIDE SEQUENCE [LARGE SCALE GENOMIC DNA]</scope>
    <source>
        <strain evidence="2 3">DSM 44993</strain>
    </source>
</reference>
<keyword evidence="1" id="KW-0472">Membrane</keyword>
<name>A0A1H8REB1_9PSEU</name>
<feature type="transmembrane region" description="Helical" evidence="1">
    <location>
        <begin position="6"/>
        <end position="28"/>
    </location>
</feature>
<keyword evidence="1" id="KW-1133">Transmembrane helix</keyword>
<evidence type="ECO:0000256" key="1">
    <source>
        <dbReference type="SAM" id="Phobius"/>
    </source>
</evidence>
<keyword evidence="1" id="KW-0812">Transmembrane</keyword>
<gene>
    <name evidence="2" type="ORF">SAMN04489732_101742</name>
</gene>
<organism evidence="2 3">
    <name type="scientific">Amycolatopsis saalfeldensis</name>
    <dbReference type="NCBI Taxonomy" id="394193"/>
    <lineage>
        <taxon>Bacteria</taxon>
        <taxon>Bacillati</taxon>
        <taxon>Actinomycetota</taxon>
        <taxon>Actinomycetes</taxon>
        <taxon>Pseudonocardiales</taxon>
        <taxon>Pseudonocardiaceae</taxon>
        <taxon>Amycolatopsis</taxon>
    </lineage>
</organism>
<proteinExistence type="predicted"/>
<protein>
    <submittedName>
        <fullName evidence="2">Uncharacterized protein</fullName>
    </submittedName>
</protein>
<dbReference type="RefSeq" id="WP_091612314.1">
    <property type="nucleotide sequence ID" value="NZ_FOEF01000001.1"/>
</dbReference>
<sequence length="94" mass="9688">MTISSGTGALIGLGIWWFAVVLLLDLLIGPGRRVQILWAVASSGTVLIVSTDLPQAAVSDSGQPIIWVATGVMALSGLLRPAKPTDEPGAEPEP</sequence>
<accession>A0A1H8REB1</accession>